<dbReference type="Pfam" id="PF16193">
    <property type="entry name" value="AAA_assoc_2"/>
    <property type="match status" value="1"/>
</dbReference>
<dbReference type="SUPFAM" id="SSF48019">
    <property type="entry name" value="post-AAA+ oligomerization domain-like"/>
    <property type="match status" value="1"/>
</dbReference>
<dbReference type="Gene3D" id="1.20.272.10">
    <property type="match status" value="1"/>
</dbReference>
<dbReference type="GO" id="GO:0000731">
    <property type="term" value="P:DNA synthesis involved in DNA repair"/>
    <property type="evidence" value="ECO:0007669"/>
    <property type="project" value="TreeGrafter"/>
</dbReference>
<dbReference type="EMBL" id="JAWDES010000004">
    <property type="protein sequence ID" value="MDU0259239.1"/>
    <property type="molecule type" value="Genomic_DNA"/>
</dbReference>
<dbReference type="Proteomes" id="UP001055105">
    <property type="component" value="Unassembled WGS sequence"/>
</dbReference>
<reference evidence="8" key="1">
    <citation type="submission" date="2022-01" db="EMBL/GenBank/DDBJ databases">
        <title>Novel bile acid biosynthetic pathways are enriched in the microbiome of centenarians.</title>
        <authorList>
            <person name="Sato Y."/>
            <person name="Atarashi K."/>
            <person name="Plichta R.D."/>
            <person name="Arai Y."/>
            <person name="Sasajima S."/>
            <person name="Kearney M.S."/>
            <person name="Suda W."/>
            <person name="Takeshita K."/>
            <person name="Sasaki T."/>
            <person name="Okamoto S."/>
            <person name="Skelly N.A."/>
            <person name="Okamura Y."/>
            <person name="Vlamakis H."/>
            <person name="Li Y."/>
            <person name="Tanoue T."/>
            <person name="Takei H."/>
            <person name="Nittono H."/>
            <person name="Narushima S."/>
            <person name="Irie J."/>
            <person name="Itoh H."/>
            <person name="Moriya K."/>
            <person name="Sugiura Y."/>
            <person name="Suematsu M."/>
            <person name="Moritoki N."/>
            <person name="Shibata S."/>
            <person name="Littman R.D."/>
            <person name="Fischbach A.M."/>
            <person name="Uwamino Y."/>
            <person name="Inoue T."/>
            <person name="Honda A."/>
            <person name="Hattori M."/>
            <person name="Murai T."/>
            <person name="Xavier J.R."/>
            <person name="Hirose N."/>
            <person name="Honda K."/>
        </authorList>
    </citation>
    <scope>NUCLEOTIDE SEQUENCE</scope>
    <source>
        <strain evidence="8">CE91-St16</strain>
    </source>
</reference>
<keyword evidence="6" id="KW-0067">ATP-binding</keyword>
<dbReference type="GeneID" id="79836672"/>
<dbReference type="CDD" id="cd00009">
    <property type="entry name" value="AAA"/>
    <property type="match status" value="1"/>
</dbReference>
<dbReference type="InterPro" id="IPR051314">
    <property type="entry name" value="AAA_ATPase_RarA/MGS1/WRNIP1"/>
</dbReference>
<evidence type="ECO:0000256" key="4">
    <source>
        <dbReference type="ARBA" id="ARBA00022705"/>
    </source>
</evidence>
<comment type="function">
    <text evidence="1">DNA-dependent ATPase that plays important roles in cellular responses to stalled DNA replication processes.</text>
</comment>
<dbReference type="Gene3D" id="1.10.8.60">
    <property type="match status" value="1"/>
</dbReference>
<evidence type="ECO:0000256" key="1">
    <source>
        <dbReference type="ARBA" id="ARBA00002393"/>
    </source>
</evidence>
<reference evidence="9" key="2">
    <citation type="submission" date="2023-10" db="EMBL/GenBank/DDBJ databases">
        <title>Genome Sequence of the Bacteria from From Gut Wall in Crohn's Disease.</title>
        <authorList>
            <person name="Rodriguez-Palacios A."/>
        </authorList>
    </citation>
    <scope>NUCLEOTIDE SEQUENCE</scope>
    <source>
        <strain evidence="9">CavFT-hAR58</strain>
    </source>
</reference>
<dbReference type="GO" id="GO:0006261">
    <property type="term" value="P:DNA-templated DNA replication"/>
    <property type="evidence" value="ECO:0007669"/>
    <property type="project" value="TreeGrafter"/>
</dbReference>
<evidence type="ECO:0000313" key="8">
    <source>
        <dbReference type="EMBL" id="GKI18412.1"/>
    </source>
</evidence>
<name>A0AA37KQN6_9BACT</name>
<dbReference type="FunFam" id="3.40.50.300:FF:000137">
    <property type="entry name" value="Replication-associated recombination protein A"/>
    <property type="match status" value="1"/>
</dbReference>
<dbReference type="GO" id="GO:0008047">
    <property type="term" value="F:enzyme activator activity"/>
    <property type="evidence" value="ECO:0007669"/>
    <property type="project" value="TreeGrafter"/>
</dbReference>
<dbReference type="GO" id="GO:0005524">
    <property type="term" value="F:ATP binding"/>
    <property type="evidence" value="ECO:0007669"/>
    <property type="project" value="UniProtKB-KW"/>
</dbReference>
<evidence type="ECO:0000259" key="7">
    <source>
        <dbReference type="SMART" id="SM00382"/>
    </source>
</evidence>
<evidence type="ECO:0000313" key="10">
    <source>
        <dbReference type="Proteomes" id="UP001055105"/>
    </source>
</evidence>
<evidence type="ECO:0000256" key="3">
    <source>
        <dbReference type="ARBA" id="ARBA00020776"/>
    </source>
</evidence>
<keyword evidence="5" id="KW-0547">Nucleotide-binding</keyword>
<dbReference type="Proteomes" id="UP001181347">
    <property type="component" value="Unassembled WGS sequence"/>
</dbReference>
<sequence length="424" mass="47104">MSAPLAERLRPKTIDDYIGQEHLVGKNGVFRKFFETGNVPSFILWGPPGVGKTTLAKIVATQLERPFFTLSAVTSGVKDVREVIESAKKQRFFDAKPPFLFIDEIHRFNKSQQDSLLGAVEQGTVTLIGATTENPSFEVISPLLSRCQVYILRPMEDKDLQTLLDRALTTDAELKAREVEVRQTGALFKFSGGDARKLLNILDILAGATDGKLTITDQYVTDCLQQNIALYDKNGEQHYDVISAFIKSVRGSDPNAAIYYLARMLAGGEEPRFLARRLVILASEDIGLANPNALLLANACFDTVHKIGMPEARITLAETTIYLATSPKSNSAYMAINKAMSLVEHDTTNRPVPLHLRNAPTKLMDKAGYGKGYKYAHDFAGNFAEQEFLPDTLAGTKFYEPNTGNATEAKIAERMRELWRDKYK</sequence>
<dbReference type="GO" id="GO:0017116">
    <property type="term" value="F:single-stranded DNA helicase activity"/>
    <property type="evidence" value="ECO:0007669"/>
    <property type="project" value="TreeGrafter"/>
</dbReference>
<evidence type="ECO:0000256" key="5">
    <source>
        <dbReference type="ARBA" id="ARBA00022741"/>
    </source>
</evidence>
<dbReference type="InterPro" id="IPR003593">
    <property type="entry name" value="AAA+_ATPase"/>
</dbReference>
<dbReference type="CDD" id="cd18139">
    <property type="entry name" value="HLD_clamp_RarA"/>
    <property type="match status" value="1"/>
</dbReference>
<dbReference type="PANTHER" id="PTHR13779:SF7">
    <property type="entry name" value="ATPASE WRNIP1"/>
    <property type="match status" value="1"/>
</dbReference>
<dbReference type="GO" id="GO:0003677">
    <property type="term" value="F:DNA binding"/>
    <property type="evidence" value="ECO:0007669"/>
    <property type="project" value="InterPro"/>
</dbReference>
<dbReference type="SMART" id="SM00382">
    <property type="entry name" value="AAA"/>
    <property type="match status" value="1"/>
</dbReference>
<dbReference type="InterPro" id="IPR021886">
    <property type="entry name" value="MgsA_C"/>
</dbReference>
<dbReference type="Gene3D" id="3.40.50.300">
    <property type="entry name" value="P-loop containing nucleotide triphosphate hydrolases"/>
    <property type="match status" value="1"/>
</dbReference>
<comment type="similarity">
    <text evidence="2">Belongs to the AAA ATPase family. RarA/MGS1/WRNIP1 subfamily.</text>
</comment>
<dbReference type="Pfam" id="PF12002">
    <property type="entry name" value="MgsA_C"/>
    <property type="match status" value="1"/>
</dbReference>
<dbReference type="FunFam" id="1.20.272.10:FF:000001">
    <property type="entry name" value="Putative AAA family ATPase"/>
    <property type="match status" value="1"/>
</dbReference>
<dbReference type="EMBL" id="BQOL01000001">
    <property type="protein sequence ID" value="GKI18412.1"/>
    <property type="molecule type" value="Genomic_DNA"/>
</dbReference>
<evidence type="ECO:0000256" key="2">
    <source>
        <dbReference type="ARBA" id="ARBA00008959"/>
    </source>
</evidence>
<organism evidence="8 10">
    <name type="scientific">Alistipes finegoldii</name>
    <dbReference type="NCBI Taxonomy" id="214856"/>
    <lineage>
        <taxon>Bacteria</taxon>
        <taxon>Pseudomonadati</taxon>
        <taxon>Bacteroidota</taxon>
        <taxon>Bacteroidia</taxon>
        <taxon>Bacteroidales</taxon>
        <taxon>Rikenellaceae</taxon>
        <taxon>Alistipes</taxon>
    </lineage>
</organism>
<comment type="caution">
    <text evidence="8">The sequence shown here is derived from an EMBL/GenBank/DDBJ whole genome shotgun (WGS) entry which is preliminary data.</text>
</comment>
<evidence type="ECO:0000256" key="6">
    <source>
        <dbReference type="ARBA" id="ARBA00022840"/>
    </source>
</evidence>
<dbReference type="InterPro" id="IPR008921">
    <property type="entry name" value="DNA_pol3_clamp-load_cplx_C"/>
</dbReference>
<dbReference type="SUPFAM" id="SSF52540">
    <property type="entry name" value="P-loop containing nucleoside triphosphate hydrolases"/>
    <property type="match status" value="1"/>
</dbReference>
<protein>
    <recommendedName>
        <fullName evidence="3">Replication-associated recombination protein A</fullName>
    </recommendedName>
</protein>
<gene>
    <name evidence="8" type="ORF">CE91St16_13200</name>
    <name evidence="9" type="ORF">RVH17_03780</name>
</gene>
<evidence type="ECO:0000313" key="9">
    <source>
        <dbReference type="EMBL" id="MDU0259239.1"/>
    </source>
</evidence>
<dbReference type="PANTHER" id="PTHR13779">
    <property type="entry name" value="WERNER HELICASE-INTERACTING PROTEIN 1 FAMILY MEMBER"/>
    <property type="match status" value="1"/>
</dbReference>
<feature type="domain" description="AAA+ ATPase" evidence="7">
    <location>
        <begin position="38"/>
        <end position="156"/>
    </location>
</feature>
<accession>A0AA37KQN6</accession>
<dbReference type="Gene3D" id="1.10.3710.10">
    <property type="entry name" value="DNA polymerase III clamp loader subunits, C-terminal domain"/>
    <property type="match status" value="1"/>
</dbReference>
<dbReference type="GO" id="GO:0016887">
    <property type="term" value="F:ATP hydrolysis activity"/>
    <property type="evidence" value="ECO:0007669"/>
    <property type="project" value="InterPro"/>
</dbReference>
<dbReference type="InterPro" id="IPR003959">
    <property type="entry name" value="ATPase_AAA_core"/>
</dbReference>
<keyword evidence="4" id="KW-0235">DNA replication</keyword>
<dbReference type="RefSeq" id="WP_009598594.1">
    <property type="nucleotide sequence ID" value="NZ_AP025581.1"/>
</dbReference>
<dbReference type="FunFam" id="1.10.3710.10:FF:000004">
    <property type="entry name" value="Putative ATPase, AAA family"/>
    <property type="match status" value="1"/>
</dbReference>
<proteinExistence type="inferred from homology"/>
<dbReference type="Pfam" id="PF00004">
    <property type="entry name" value="AAA"/>
    <property type="match status" value="1"/>
</dbReference>
<dbReference type="InterPro" id="IPR032423">
    <property type="entry name" value="AAA_assoc_2"/>
</dbReference>
<dbReference type="AlphaFoldDB" id="A0AA37KQN6"/>
<dbReference type="InterPro" id="IPR027417">
    <property type="entry name" value="P-loop_NTPase"/>
</dbReference>